<dbReference type="RefSeq" id="WP_386107096.1">
    <property type="nucleotide sequence ID" value="NZ_JBHTJR010000045.1"/>
</dbReference>
<evidence type="ECO:0000313" key="1">
    <source>
        <dbReference type="EMBL" id="MFD0993141.1"/>
    </source>
</evidence>
<protein>
    <submittedName>
        <fullName evidence="1">Uncharacterized protein</fullName>
    </submittedName>
</protein>
<organism evidence="1 2">
    <name type="scientific">Tenacibaculum geojense</name>
    <dbReference type="NCBI Taxonomy" id="915352"/>
    <lineage>
        <taxon>Bacteria</taxon>
        <taxon>Pseudomonadati</taxon>
        <taxon>Bacteroidota</taxon>
        <taxon>Flavobacteriia</taxon>
        <taxon>Flavobacteriales</taxon>
        <taxon>Flavobacteriaceae</taxon>
        <taxon>Tenacibaculum</taxon>
    </lineage>
</organism>
<evidence type="ECO:0000313" key="2">
    <source>
        <dbReference type="Proteomes" id="UP001597062"/>
    </source>
</evidence>
<proteinExistence type="predicted"/>
<keyword evidence="2" id="KW-1185">Reference proteome</keyword>
<dbReference type="EMBL" id="JBHTJR010000045">
    <property type="protein sequence ID" value="MFD0993141.1"/>
    <property type="molecule type" value="Genomic_DNA"/>
</dbReference>
<reference evidence="2" key="1">
    <citation type="journal article" date="2019" name="Int. J. Syst. Evol. Microbiol.">
        <title>The Global Catalogue of Microorganisms (GCM) 10K type strain sequencing project: providing services to taxonomists for standard genome sequencing and annotation.</title>
        <authorList>
            <consortium name="The Broad Institute Genomics Platform"/>
            <consortium name="The Broad Institute Genome Sequencing Center for Infectious Disease"/>
            <person name="Wu L."/>
            <person name="Ma J."/>
        </authorList>
    </citation>
    <scope>NUCLEOTIDE SEQUENCE [LARGE SCALE GENOMIC DNA]</scope>
    <source>
        <strain evidence="2">CCUG 60527</strain>
    </source>
</reference>
<name>A0ABW3JU90_9FLAO</name>
<dbReference type="Proteomes" id="UP001597062">
    <property type="component" value="Unassembled WGS sequence"/>
</dbReference>
<sequence length="128" mass="14175">MKQFILLFFSIGVLNAQNDNSTQLDNKLIPLHILKSEKFQDSLGIKNTSLNFNISKSNQISVYNETTMLNDFYASSIKGSTYVKSKKVSANTTLRGTKVDAFNPYGVSNSKEGVIMGAFGVLLKKVKK</sequence>
<accession>A0ABW3JU90</accession>
<gene>
    <name evidence="1" type="ORF">ACFQ1U_07985</name>
</gene>
<comment type="caution">
    <text evidence="1">The sequence shown here is derived from an EMBL/GenBank/DDBJ whole genome shotgun (WGS) entry which is preliminary data.</text>
</comment>